<evidence type="ECO:0000256" key="7">
    <source>
        <dbReference type="ARBA" id="ARBA00022729"/>
    </source>
</evidence>
<evidence type="ECO:0000256" key="14">
    <source>
        <dbReference type="PROSITE-ProRule" id="PRU01360"/>
    </source>
</evidence>
<dbReference type="PROSITE" id="PS52016">
    <property type="entry name" value="TONB_DEPENDENT_REC_3"/>
    <property type="match status" value="1"/>
</dbReference>
<keyword evidence="3 14" id="KW-0813">Transport</keyword>
<evidence type="ECO:0000256" key="4">
    <source>
        <dbReference type="ARBA" id="ARBA00022452"/>
    </source>
</evidence>
<evidence type="ECO:0000256" key="3">
    <source>
        <dbReference type="ARBA" id="ARBA00022448"/>
    </source>
</evidence>
<evidence type="ECO:0000256" key="8">
    <source>
        <dbReference type="ARBA" id="ARBA00023004"/>
    </source>
</evidence>
<proteinExistence type="inferred from homology"/>
<dbReference type="FunFam" id="2.170.130.10:FF:000001">
    <property type="entry name" value="Catecholate siderophore TonB-dependent receptor"/>
    <property type="match status" value="1"/>
</dbReference>
<evidence type="ECO:0000256" key="1">
    <source>
        <dbReference type="ARBA" id="ARBA00004571"/>
    </source>
</evidence>
<keyword evidence="10 15" id="KW-0798">TonB box</keyword>
<dbReference type="Gene3D" id="2.170.130.10">
    <property type="entry name" value="TonB-dependent receptor, plug domain"/>
    <property type="match status" value="1"/>
</dbReference>
<evidence type="ECO:0000313" key="18">
    <source>
        <dbReference type="EMBL" id="KKB63451.1"/>
    </source>
</evidence>
<reference evidence="18 19" key="1">
    <citation type="submission" date="2015-03" db="EMBL/GenBank/DDBJ databases">
        <title>Draft Genome Sequence of Burkholderia andropogonis type strain ICMP2807, isolated from Sorghum bicolor.</title>
        <authorList>
            <person name="Lopes-Santos L."/>
            <person name="Castro D.B."/>
            <person name="Ottoboni L.M."/>
            <person name="Park D."/>
            <person name="Weirc B.S."/>
            <person name="Destefano S.A."/>
        </authorList>
    </citation>
    <scope>NUCLEOTIDE SEQUENCE [LARGE SCALE GENOMIC DNA]</scope>
    <source>
        <strain evidence="18 19">ICMP2807</strain>
    </source>
</reference>
<dbReference type="PATRIC" id="fig|28092.6.peg.2686"/>
<accession>A0A0F5JZZ2</accession>
<evidence type="ECO:0000256" key="2">
    <source>
        <dbReference type="ARBA" id="ARBA00009810"/>
    </source>
</evidence>
<dbReference type="InterPro" id="IPR037066">
    <property type="entry name" value="Plug_dom_sf"/>
</dbReference>
<evidence type="ECO:0000313" key="19">
    <source>
        <dbReference type="Proteomes" id="UP000033618"/>
    </source>
</evidence>
<dbReference type="InterPro" id="IPR000531">
    <property type="entry name" value="Beta-barrel_TonB"/>
</dbReference>
<dbReference type="FunFam" id="2.40.170.20:FF:000005">
    <property type="entry name" value="TonB-dependent siderophore receptor"/>
    <property type="match status" value="1"/>
</dbReference>
<keyword evidence="5" id="KW-0410">Iron transport</keyword>
<dbReference type="GO" id="GO:0038023">
    <property type="term" value="F:signaling receptor activity"/>
    <property type="evidence" value="ECO:0007669"/>
    <property type="project" value="InterPro"/>
</dbReference>
<dbReference type="Proteomes" id="UP000033618">
    <property type="component" value="Unassembled WGS sequence"/>
</dbReference>
<keyword evidence="19" id="KW-1185">Reference proteome</keyword>
<keyword evidence="9" id="KW-0406">Ion transport</keyword>
<feature type="domain" description="TonB-dependent receptor-like beta-barrel" evidence="16">
    <location>
        <begin position="218"/>
        <end position="654"/>
    </location>
</feature>
<protein>
    <submittedName>
        <fullName evidence="18">TonB-dependent receptor</fullName>
    </submittedName>
</protein>
<keyword evidence="13 14" id="KW-0998">Cell outer membrane</keyword>
<dbReference type="Pfam" id="PF07715">
    <property type="entry name" value="Plug"/>
    <property type="match status" value="1"/>
</dbReference>
<dbReference type="SUPFAM" id="SSF56935">
    <property type="entry name" value="Porins"/>
    <property type="match status" value="1"/>
</dbReference>
<keyword evidence="11 14" id="KW-0472">Membrane</keyword>
<dbReference type="AlphaFoldDB" id="A0A0F5JZZ2"/>
<comment type="similarity">
    <text evidence="2 14 15">Belongs to the TonB-dependent receptor family.</text>
</comment>
<dbReference type="GO" id="GO:0015344">
    <property type="term" value="F:siderophore uptake transmembrane transporter activity"/>
    <property type="evidence" value="ECO:0007669"/>
    <property type="project" value="TreeGrafter"/>
</dbReference>
<dbReference type="InterPro" id="IPR012910">
    <property type="entry name" value="Plug_dom"/>
</dbReference>
<evidence type="ECO:0000256" key="15">
    <source>
        <dbReference type="RuleBase" id="RU003357"/>
    </source>
</evidence>
<evidence type="ECO:0000256" key="11">
    <source>
        <dbReference type="ARBA" id="ARBA00023136"/>
    </source>
</evidence>
<keyword evidence="4 14" id="KW-1134">Transmembrane beta strand</keyword>
<comment type="caution">
    <text evidence="18">The sequence shown here is derived from an EMBL/GenBank/DDBJ whole genome shotgun (WGS) entry which is preliminary data.</text>
</comment>
<keyword evidence="7" id="KW-0732">Signal</keyword>
<evidence type="ECO:0000256" key="13">
    <source>
        <dbReference type="ARBA" id="ARBA00023237"/>
    </source>
</evidence>
<gene>
    <name evidence="18" type="ORF">WM40_11450</name>
</gene>
<dbReference type="InterPro" id="IPR010105">
    <property type="entry name" value="TonB_sidphr_rcpt"/>
</dbReference>
<keyword evidence="12 18" id="KW-0675">Receptor</keyword>
<organism evidence="18 19">
    <name type="scientific">Robbsia andropogonis</name>
    <dbReference type="NCBI Taxonomy" id="28092"/>
    <lineage>
        <taxon>Bacteria</taxon>
        <taxon>Pseudomonadati</taxon>
        <taxon>Pseudomonadota</taxon>
        <taxon>Betaproteobacteria</taxon>
        <taxon>Burkholderiales</taxon>
        <taxon>Burkholderiaceae</taxon>
        <taxon>Robbsia</taxon>
    </lineage>
</organism>
<evidence type="ECO:0000259" key="16">
    <source>
        <dbReference type="Pfam" id="PF00593"/>
    </source>
</evidence>
<name>A0A0F5JZZ2_9BURK</name>
<dbReference type="CDD" id="cd01347">
    <property type="entry name" value="ligand_gated_channel"/>
    <property type="match status" value="1"/>
</dbReference>
<evidence type="ECO:0000256" key="5">
    <source>
        <dbReference type="ARBA" id="ARBA00022496"/>
    </source>
</evidence>
<dbReference type="EMBL" id="LAQU01000010">
    <property type="protein sequence ID" value="KKB63451.1"/>
    <property type="molecule type" value="Genomic_DNA"/>
</dbReference>
<evidence type="ECO:0000256" key="10">
    <source>
        <dbReference type="ARBA" id="ARBA00023077"/>
    </source>
</evidence>
<evidence type="ECO:0000256" key="6">
    <source>
        <dbReference type="ARBA" id="ARBA00022692"/>
    </source>
</evidence>
<feature type="domain" description="TonB-dependent receptor plug" evidence="17">
    <location>
        <begin position="43"/>
        <end position="142"/>
    </location>
</feature>
<dbReference type="GO" id="GO:0015891">
    <property type="term" value="P:siderophore transport"/>
    <property type="evidence" value="ECO:0007669"/>
    <property type="project" value="InterPro"/>
</dbReference>
<evidence type="ECO:0000256" key="12">
    <source>
        <dbReference type="ARBA" id="ARBA00023170"/>
    </source>
</evidence>
<dbReference type="PANTHER" id="PTHR32552:SF68">
    <property type="entry name" value="FERRICHROME OUTER MEMBRANE TRANSPORTER_PHAGE RECEPTOR"/>
    <property type="match status" value="1"/>
</dbReference>
<dbReference type="NCBIfam" id="TIGR01783">
    <property type="entry name" value="TonB-siderophor"/>
    <property type="match status" value="1"/>
</dbReference>
<dbReference type="Gene3D" id="2.40.170.20">
    <property type="entry name" value="TonB-dependent receptor, beta-barrel domain"/>
    <property type="match status" value="1"/>
</dbReference>
<dbReference type="STRING" id="28092.WM40_11450"/>
<dbReference type="PANTHER" id="PTHR32552">
    <property type="entry name" value="FERRICHROME IRON RECEPTOR-RELATED"/>
    <property type="match status" value="1"/>
</dbReference>
<dbReference type="GO" id="GO:0009279">
    <property type="term" value="C:cell outer membrane"/>
    <property type="evidence" value="ECO:0007669"/>
    <property type="project" value="UniProtKB-SubCell"/>
</dbReference>
<dbReference type="InterPro" id="IPR036942">
    <property type="entry name" value="Beta-barrel_TonB_sf"/>
</dbReference>
<keyword evidence="6 14" id="KW-0812">Transmembrane</keyword>
<evidence type="ECO:0000259" key="17">
    <source>
        <dbReference type="Pfam" id="PF07715"/>
    </source>
</evidence>
<keyword evidence="8" id="KW-0408">Iron</keyword>
<dbReference type="Pfam" id="PF00593">
    <property type="entry name" value="TonB_dep_Rec_b-barrel"/>
    <property type="match status" value="1"/>
</dbReference>
<dbReference type="InterPro" id="IPR039426">
    <property type="entry name" value="TonB-dep_rcpt-like"/>
</dbReference>
<evidence type="ECO:0000256" key="9">
    <source>
        <dbReference type="ARBA" id="ARBA00023065"/>
    </source>
</evidence>
<sequence length="685" mass="75429">MQATVNAALPTVAVTGKTENPKGPGVGYVATRSMTGTKTDSSLMTNPQSVSVVTRQQMDDQGAMTVDQALRYTPGVYTQDGTDIRSDQIRGRGFTLDSYLDGLKLQASPRFSTPRVDAYLMERMDILHGPSSVLYGSANPGGLVNFVSKLPTETPYHEIMLQIGNHNTYQIGYDFSGPVDKNGTILYRITGIGRTAETQVSAIKDQRIAIAPSVTIRPSRDTSLTLQGGYQRDPNGGLFNPVPASGTILPNPNGSVSSDRYLGDASKDGMHRSQYWLGYQFQHGFNDTFSVSQNARYLFVDQRYYQTSVGAALLNNGATAPMYGNVDQERYSQFEIDTHATAKYATGQVQHTTLFGLDYQRASLNDATNLAQFVGNTSLFNPNYGSLSSVHPLYKDSYSLSQVGVYAQDEARWRNWVLTYGIREDWAGTDQNYRLISTGNSIQHQHADDHAFTWRVGLAYEFNNGIAPYISYAKSFAPVLGATYSGAAFKPTTGKQTEVGVRYKPTDYDALFTAAFYTLTQNNVTTTDPAHTSSSIQTGQILSRGMDLSANANLTENLKLIASYSYIDQRNTQSTTAFGKRPTIAPRHSASIWADYTLHKGPLRNFGFGGGVRAVSSSAGDDQDTIRVPGRMLVDLSAHYDIQNWRLSINVNNLLDREYISYCTTSYACYWGATRTVLGTARYQW</sequence>
<comment type="subcellular location">
    <subcellularLocation>
        <location evidence="1 14">Cell outer membrane</location>
        <topology evidence="1 14">Multi-pass membrane protein</topology>
    </subcellularLocation>
</comment>